<dbReference type="Proteomes" id="UP000712080">
    <property type="component" value="Unassembled WGS sequence"/>
</dbReference>
<accession>A0A972FTK2</accession>
<dbReference type="SUPFAM" id="SSF54427">
    <property type="entry name" value="NTF2-like"/>
    <property type="match status" value="1"/>
</dbReference>
<dbReference type="InterPro" id="IPR032710">
    <property type="entry name" value="NTF2-like_dom_sf"/>
</dbReference>
<dbReference type="InterPro" id="IPR027843">
    <property type="entry name" value="DUF4440"/>
</dbReference>
<keyword evidence="3" id="KW-1185">Reference proteome</keyword>
<evidence type="ECO:0000313" key="2">
    <source>
        <dbReference type="EMBL" id="NMH27757.1"/>
    </source>
</evidence>
<name>A0A972FTK2_9FLAO</name>
<evidence type="ECO:0000313" key="3">
    <source>
        <dbReference type="Proteomes" id="UP000712080"/>
    </source>
</evidence>
<dbReference type="Gene3D" id="3.10.450.50">
    <property type="match status" value="1"/>
</dbReference>
<dbReference type="Pfam" id="PF14534">
    <property type="entry name" value="DUF4440"/>
    <property type="match status" value="1"/>
</dbReference>
<reference evidence="2" key="1">
    <citation type="submission" date="2020-02" db="EMBL/GenBank/DDBJ databases">
        <title>Flavobacterium sp. genome.</title>
        <authorList>
            <person name="Jung H.S."/>
            <person name="Baek J.H."/>
            <person name="Jeon C.O."/>
        </authorList>
    </citation>
    <scope>NUCLEOTIDE SEQUENCE</scope>
    <source>
        <strain evidence="2">SE-s28</strain>
    </source>
</reference>
<dbReference type="AlphaFoldDB" id="A0A972FTK2"/>
<organism evidence="2 3">
    <name type="scientific">Flavobacterium silvaticum</name>
    <dbReference type="NCBI Taxonomy" id="1852020"/>
    <lineage>
        <taxon>Bacteria</taxon>
        <taxon>Pseudomonadati</taxon>
        <taxon>Bacteroidota</taxon>
        <taxon>Flavobacteriia</taxon>
        <taxon>Flavobacteriales</taxon>
        <taxon>Flavobacteriaceae</taxon>
        <taxon>Flavobacterium</taxon>
    </lineage>
</organism>
<proteinExistence type="predicted"/>
<comment type="caution">
    <text evidence="2">The sequence shown here is derived from an EMBL/GenBank/DDBJ whole genome shotgun (WGS) entry which is preliminary data.</text>
</comment>
<protein>
    <submittedName>
        <fullName evidence="2">Nuclear transport factor 2 family protein</fullName>
    </submittedName>
</protein>
<feature type="domain" description="DUF4440" evidence="1">
    <location>
        <begin position="36"/>
        <end position="145"/>
    </location>
</feature>
<dbReference type="PROSITE" id="PS51257">
    <property type="entry name" value="PROKAR_LIPOPROTEIN"/>
    <property type="match status" value="1"/>
</dbReference>
<dbReference type="RefSeq" id="WP_169526756.1">
    <property type="nucleotide sequence ID" value="NZ_JAAMPU010000102.1"/>
</dbReference>
<gene>
    <name evidence="2" type="ORF">G6047_06915</name>
</gene>
<sequence length="157" mass="17775">MKINVLILPLLVIAASCTKPVERTEVVGPEVIRAEIQSLENNYARWVNSKNVDSIMQYYADDAVSYDSNSKPLHGKDEIRESMKELSKGFPEGAGIKYTVMEVYPTSDGQQVVEIGHYRIDDPKGRNYGSGNYFSLFEKRDDKYLCIRDIQTPDSSN</sequence>
<dbReference type="CDD" id="cd00531">
    <property type="entry name" value="NTF2_like"/>
    <property type="match status" value="1"/>
</dbReference>
<dbReference type="EMBL" id="JAAMPU010000102">
    <property type="protein sequence ID" value="NMH27757.1"/>
    <property type="molecule type" value="Genomic_DNA"/>
</dbReference>
<evidence type="ECO:0000259" key="1">
    <source>
        <dbReference type="Pfam" id="PF14534"/>
    </source>
</evidence>